<gene>
    <name evidence="5" type="ORF">LSTR_LSTR003936</name>
</gene>
<dbReference type="EMBL" id="QKKF02015239">
    <property type="protein sequence ID" value="RZF42318.1"/>
    <property type="molecule type" value="Genomic_DNA"/>
</dbReference>
<dbReference type="InParanoid" id="A0A482XA28"/>
<accession>A0A482XA28</accession>
<comment type="caution">
    <text evidence="2">Lacks conserved residue(s) required for the propagation of feature annotation.</text>
</comment>
<evidence type="ECO:0000313" key="6">
    <source>
        <dbReference type="Proteomes" id="UP000291343"/>
    </source>
</evidence>
<feature type="domain" description="Sushi" evidence="4">
    <location>
        <begin position="226"/>
        <end position="283"/>
    </location>
</feature>
<dbReference type="Pfam" id="PF00089">
    <property type="entry name" value="Trypsin"/>
    <property type="match status" value="1"/>
</dbReference>
<evidence type="ECO:0000256" key="2">
    <source>
        <dbReference type="PROSITE-ProRule" id="PRU00302"/>
    </source>
</evidence>
<feature type="domain" description="Peptidase S1" evidence="3">
    <location>
        <begin position="288"/>
        <end position="577"/>
    </location>
</feature>
<keyword evidence="6" id="KW-1185">Reference proteome</keyword>
<dbReference type="InterPro" id="IPR001254">
    <property type="entry name" value="Trypsin_dom"/>
</dbReference>
<dbReference type="Gene3D" id="2.40.10.10">
    <property type="entry name" value="Trypsin-like serine proteases"/>
    <property type="match status" value="2"/>
</dbReference>
<sequence length="577" mass="65132">MFHKSYFMVVLLTSFFGNKYEPKESIEGSGQSIVNVKCYDSNKILQKDFAVCFDGQWYPSDHTCEQKKCDAIYNTSTELYSCTTPEGVPVSCQQPSLPGTKITIRCDSKYFTTDNTTIQQKICLGSGEWENWSGCEFKQKECGAIYDISTELYTCSSPEGVPVSCQPPSLPGTKITIRCDSKYSTTDHKTIQQKICLGSGEWENWSRCEFKQKECGAIYDISTERYTCSSPEGVPVSCQQPSLPGTKITIRCDSKYFTTDNTTIQQKICLESGEWEKWSRCELQCGPVFNNDSSTEKNNYVSNVLSEYPWHTVIYLKKNGEWHQHCVGTLVSNFVVLTAESCVENMSPGDLFRRGFDWSGGFESEEGHLKIAVGKYYRDYRSNEASSSQMYDVVNFYQMSNIALLIVGMYIEFSDTARSVLLDDVMGNVDEEIGHIVAWDKDETGSMARVAKSIRCESNEICRSSTEINNIRLWPTDIFKVTKGPLWRDEFCSLSKQHAFVAGDIGSGLVYQKADGRFYLRGILSELYLGGKIPIFVSTTDRAKRDFIIRDSGFLVQATLPSRPTANLNGVPYSRFN</sequence>
<dbReference type="PANTHER" id="PTHR24260:SF136">
    <property type="entry name" value="GH08193P-RELATED"/>
    <property type="match status" value="1"/>
</dbReference>
<organism evidence="5 6">
    <name type="scientific">Laodelphax striatellus</name>
    <name type="common">Small brown planthopper</name>
    <name type="synonym">Delphax striatella</name>
    <dbReference type="NCBI Taxonomy" id="195883"/>
    <lineage>
        <taxon>Eukaryota</taxon>
        <taxon>Metazoa</taxon>
        <taxon>Ecdysozoa</taxon>
        <taxon>Arthropoda</taxon>
        <taxon>Hexapoda</taxon>
        <taxon>Insecta</taxon>
        <taxon>Pterygota</taxon>
        <taxon>Neoptera</taxon>
        <taxon>Paraneoptera</taxon>
        <taxon>Hemiptera</taxon>
        <taxon>Auchenorrhyncha</taxon>
        <taxon>Fulgoroidea</taxon>
        <taxon>Delphacidae</taxon>
        <taxon>Criomorphinae</taxon>
        <taxon>Laodelphax</taxon>
    </lineage>
</organism>
<dbReference type="GO" id="GO:0006508">
    <property type="term" value="P:proteolysis"/>
    <property type="evidence" value="ECO:0007669"/>
    <property type="project" value="InterPro"/>
</dbReference>
<dbReference type="PANTHER" id="PTHR24260">
    <property type="match status" value="1"/>
</dbReference>
<dbReference type="GO" id="GO:0004252">
    <property type="term" value="F:serine-type endopeptidase activity"/>
    <property type="evidence" value="ECO:0007669"/>
    <property type="project" value="InterPro"/>
</dbReference>
<protein>
    <recommendedName>
        <fullName evidence="7">Peptidase S1 domain-containing protein</fullName>
    </recommendedName>
</protein>
<dbReference type="InterPro" id="IPR009003">
    <property type="entry name" value="Peptidase_S1_PA"/>
</dbReference>
<dbReference type="AlphaFoldDB" id="A0A482XA28"/>
<dbReference type="InterPro" id="IPR043504">
    <property type="entry name" value="Peptidase_S1_PA_chymotrypsin"/>
</dbReference>
<dbReference type="PROSITE" id="PS50923">
    <property type="entry name" value="SUSHI"/>
    <property type="match status" value="1"/>
</dbReference>
<dbReference type="PROSITE" id="PS50240">
    <property type="entry name" value="TRYPSIN_DOM"/>
    <property type="match status" value="1"/>
</dbReference>
<dbReference type="InterPro" id="IPR000436">
    <property type="entry name" value="Sushi_SCR_CCP_dom"/>
</dbReference>
<evidence type="ECO:0000259" key="4">
    <source>
        <dbReference type="PROSITE" id="PS50923"/>
    </source>
</evidence>
<dbReference type="STRING" id="195883.A0A482XA28"/>
<dbReference type="SUPFAM" id="SSF50494">
    <property type="entry name" value="Trypsin-like serine proteases"/>
    <property type="match status" value="1"/>
</dbReference>
<dbReference type="OrthoDB" id="6642974at2759"/>
<evidence type="ECO:0000313" key="5">
    <source>
        <dbReference type="EMBL" id="RZF42318.1"/>
    </source>
</evidence>
<evidence type="ECO:0000259" key="3">
    <source>
        <dbReference type="PROSITE" id="PS50240"/>
    </source>
</evidence>
<proteinExistence type="predicted"/>
<dbReference type="InterPro" id="IPR051333">
    <property type="entry name" value="CLIP_Serine_Protease"/>
</dbReference>
<evidence type="ECO:0008006" key="7">
    <source>
        <dbReference type="Google" id="ProtNLM"/>
    </source>
</evidence>
<evidence type="ECO:0000256" key="1">
    <source>
        <dbReference type="ARBA" id="ARBA00023157"/>
    </source>
</evidence>
<keyword evidence="1" id="KW-1015">Disulfide bond</keyword>
<keyword evidence="2" id="KW-0768">Sushi</keyword>
<comment type="caution">
    <text evidence="5">The sequence shown here is derived from an EMBL/GenBank/DDBJ whole genome shotgun (WGS) entry which is preliminary data.</text>
</comment>
<reference evidence="5 6" key="1">
    <citation type="journal article" date="2017" name="Gigascience">
        <title>Genome sequence of the small brown planthopper, Laodelphax striatellus.</title>
        <authorList>
            <person name="Zhu J."/>
            <person name="Jiang F."/>
            <person name="Wang X."/>
            <person name="Yang P."/>
            <person name="Bao Y."/>
            <person name="Zhao W."/>
            <person name="Wang W."/>
            <person name="Lu H."/>
            <person name="Wang Q."/>
            <person name="Cui N."/>
            <person name="Li J."/>
            <person name="Chen X."/>
            <person name="Luo L."/>
            <person name="Yu J."/>
            <person name="Kang L."/>
            <person name="Cui F."/>
        </authorList>
    </citation>
    <scope>NUCLEOTIDE SEQUENCE [LARGE SCALE GENOMIC DNA]</scope>
    <source>
        <strain evidence="5">Lst14</strain>
    </source>
</reference>
<dbReference type="Proteomes" id="UP000291343">
    <property type="component" value="Unassembled WGS sequence"/>
</dbReference>
<name>A0A482XA28_LAOST</name>